<organism evidence="2 3">
    <name type="scientific">Didymodactylos carnosus</name>
    <dbReference type="NCBI Taxonomy" id="1234261"/>
    <lineage>
        <taxon>Eukaryota</taxon>
        <taxon>Metazoa</taxon>
        <taxon>Spiralia</taxon>
        <taxon>Gnathifera</taxon>
        <taxon>Rotifera</taxon>
        <taxon>Eurotatoria</taxon>
        <taxon>Bdelloidea</taxon>
        <taxon>Philodinida</taxon>
        <taxon>Philodinidae</taxon>
        <taxon>Didymodactylos</taxon>
    </lineage>
</organism>
<protein>
    <submittedName>
        <fullName evidence="2">Uncharacterized protein</fullName>
    </submittedName>
</protein>
<comment type="caution">
    <text evidence="2">The sequence shown here is derived from an EMBL/GenBank/DDBJ whole genome shotgun (WGS) entry which is preliminary data.</text>
</comment>
<dbReference type="EMBL" id="CAJOBA010106640">
    <property type="protein sequence ID" value="CAF4539778.1"/>
    <property type="molecule type" value="Genomic_DNA"/>
</dbReference>
<proteinExistence type="predicted"/>
<dbReference type="Proteomes" id="UP000677228">
    <property type="component" value="Unassembled WGS sequence"/>
</dbReference>
<dbReference type="AlphaFoldDB" id="A0A8S2Y937"/>
<accession>A0A8S2Y937</accession>
<gene>
    <name evidence="1" type="ORF">OVA965_LOCUS45630</name>
    <name evidence="2" type="ORF">TMI583_LOCUS49317</name>
</gene>
<sequence>GVYKEIKQIEIEKQDSAKMVLSAPFEGGSTNLVFEVSDNEISAIRNKQ</sequence>
<dbReference type="Proteomes" id="UP000682733">
    <property type="component" value="Unassembled WGS sequence"/>
</dbReference>
<feature type="non-terminal residue" evidence="2">
    <location>
        <position position="1"/>
    </location>
</feature>
<evidence type="ECO:0000313" key="3">
    <source>
        <dbReference type="Proteomes" id="UP000682733"/>
    </source>
</evidence>
<name>A0A8S2Y937_9BILA</name>
<evidence type="ECO:0000313" key="1">
    <source>
        <dbReference type="EMBL" id="CAF1669068.1"/>
    </source>
</evidence>
<dbReference type="EMBL" id="CAJNOK010073604">
    <property type="protein sequence ID" value="CAF1669068.1"/>
    <property type="molecule type" value="Genomic_DNA"/>
</dbReference>
<reference evidence="2" key="1">
    <citation type="submission" date="2021-02" db="EMBL/GenBank/DDBJ databases">
        <authorList>
            <person name="Nowell W R."/>
        </authorList>
    </citation>
    <scope>NUCLEOTIDE SEQUENCE</scope>
</reference>
<evidence type="ECO:0000313" key="2">
    <source>
        <dbReference type="EMBL" id="CAF4539778.1"/>
    </source>
</evidence>